<evidence type="ECO:0000259" key="1">
    <source>
        <dbReference type="Pfam" id="PF01345"/>
    </source>
</evidence>
<dbReference type="EMBL" id="JARFPK010000061">
    <property type="protein sequence ID" value="MDF0591749.1"/>
    <property type="molecule type" value="Genomic_DNA"/>
</dbReference>
<evidence type="ECO:0000313" key="2">
    <source>
        <dbReference type="EMBL" id="MDF0591749.1"/>
    </source>
</evidence>
<dbReference type="InterPro" id="IPR001434">
    <property type="entry name" value="OmcB-like_DUF11"/>
</dbReference>
<dbReference type="Proteomes" id="UP001220010">
    <property type="component" value="Unassembled WGS sequence"/>
</dbReference>
<proteinExistence type="predicted"/>
<dbReference type="NCBIfam" id="TIGR01451">
    <property type="entry name" value="B_ant_repeat"/>
    <property type="match status" value="1"/>
</dbReference>
<dbReference type="InterPro" id="IPR047589">
    <property type="entry name" value="DUF11_rpt"/>
</dbReference>
<accession>A0ABT5XAN8</accession>
<feature type="domain" description="DUF11" evidence="1">
    <location>
        <begin position="533"/>
        <end position="620"/>
    </location>
</feature>
<evidence type="ECO:0000313" key="3">
    <source>
        <dbReference type="Proteomes" id="UP001220010"/>
    </source>
</evidence>
<keyword evidence="3" id="KW-1185">Reference proteome</keyword>
<gene>
    <name evidence="2" type="ORF">P0O15_11325</name>
</gene>
<name>A0ABT5XAN8_9EURY</name>
<dbReference type="PANTHER" id="PTHR34819:SF3">
    <property type="entry name" value="CELL SURFACE PROTEIN"/>
    <property type="match status" value="1"/>
</dbReference>
<comment type="caution">
    <text evidence="2">The sequence shown here is derived from an EMBL/GenBank/DDBJ whole genome shotgun (WGS) entry which is preliminary data.</text>
</comment>
<feature type="non-terminal residue" evidence="2">
    <location>
        <position position="1"/>
    </location>
</feature>
<protein>
    <submittedName>
        <fullName evidence="2">DUF11 domain-containing protein</fullName>
    </submittedName>
</protein>
<dbReference type="PANTHER" id="PTHR34819">
    <property type="entry name" value="LARGE CYSTEINE-RICH PERIPLASMIC PROTEIN OMCB"/>
    <property type="match status" value="1"/>
</dbReference>
<reference evidence="2 3" key="1">
    <citation type="submission" date="2023-03" db="EMBL/GenBank/DDBJ databases">
        <title>WGS of Methanotrichaceae archaeon Mx.</title>
        <authorList>
            <person name="Sorokin D.Y."/>
            <person name="Merkel A.Y."/>
        </authorList>
    </citation>
    <scope>NUCLEOTIDE SEQUENCE [LARGE SCALE GENOMIC DNA]</scope>
    <source>
        <strain evidence="2 3">Mx</strain>
    </source>
</reference>
<dbReference type="Pfam" id="PF01345">
    <property type="entry name" value="DUF11"/>
    <property type="match status" value="1"/>
</dbReference>
<organism evidence="2 3">
    <name type="scientific">Candidatus Methanocrinis natronophilus</name>
    <dbReference type="NCBI Taxonomy" id="3033396"/>
    <lineage>
        <taxon>Archaea</taxon>
        <taxon>Methanobacteriati</taxon>
        <taxon>Methanobacteriota</taxon>
        <taxon>Stenosarchaea group</taxon>
        <taxon>Methanomicrobia</taxon>
        <taxon>Methanotrichales</taxon>
        <taxon>Methanotrichaceae</taxon>
        <taxon>Methanocrinis</taxon>
    </lineage>
</organism>
<dbReference type="InterPro" id="IPR051172">
    <property type="entry name" value="Chlamydia_OmcB"/>
</dbReference>
<sequence length="686" mass="76221">QDFEFGMEQGVSGEGFVNVANDFSTTFQAYLLKNCAYATSDNYKTPISACFTVTVGKELGTELSTRQYGSGLFDMEERVTIYTKNKSIEWEEDLSAAYKPTTLTLYNNRTVTYDSAWVKKSRARNLITGATMTETYHDAVRLDRESRMFLDENQSVMQVDSDFDGRGHIGFLKMPSGASSPRATPIFEAREDYVGSFKVLERIDEYGSSVSSDKAASGRGLVIVDKRIGSVQRTYESGTGTYDSEELIRTSTNYIAKDISLVHSPISQRLTDSTSIDASMKWKEGIYSRNPGTSFIGEEYTSITRLDKETVARGLNEMETEAEFSGQARFRAILDKSQGGRDPEVDFDEQYIGDYSIQRRVHLTGVAKYDRPHLNVTKTLNRVYVETLPWDYGEPHLEGAIKTRRVADYTIRIENDGNRILHPVYVQDRFPPGATFIEPSSIRPSELTDSYANWTLTHLSIGGAVEISLSLDVSNHYYSAGYPAELVNRVEVCGVYDDEQVCASNFSALEIKWLTCCLDEPISVAKAAEIDPADPRVVHYRIDVSNHDDATRVATVTDRLPAGMDLLEASIPFASYENGVVVWQILDIGPFETKTIEFAALAPADGRFTNTVEVDARSVDGTVVQPVWATCVIDVGIVEGECAPIGCGIWQPPNWQFQHAGYQPDVMNCELLTCTGCEGTESCLAP</sequence>